<evidence type="ECO:0000256" key="4">
    <source>
        <dbReference type="ARBA" id="ARBA00011529"/>
    </source>
</evidence>
<evidence type="ECO:0000256" key="9">
    <source>
        <dbReference type="ARBA" id="ARBA00023288"/>
    </source>
</evidence>
<feature type="chain" id="PRO_5039762375" description="Phosphate-binding protein" evidence="10">
    <location>
        <begin position="25"/>
        <end position="281"/>
    </location>
</feature>
<evidence type="ECO:0000313" key="14">
    <source>
        <dbReference type="Proteomes" id="UP001299409"/>
    </source>
</evidence>
<keyword evidence="6 10" id="KW-0592">Phosphate transport</keyword>
<evidence type="ECO:0000256" key="5">
    <source>
        <dbReference type="ARBA" id="ARBA00022448"/>
    </source>
</evidence>
<keyword evidence="7 10" id="KW-0732">Signal</keyword>
<comment type="function">
    <text evidence="1">Part of the ABC transporter complex PstSACB involved in phosphate import.</text>
</comment>
<keyword evidence="9 10" id="KW-0449">Lipoprotein</keyword>
<dbReference type="GO" id="GO:0005886">
    <property type="term" value="C:plasma membrane"/>
    <property type="evidence" value="ECO:0007669"/>
    <property type="project" value="UniProtKB-SubCell"/>
</dbReference>
<gene>
    <name evidence="13" type="primary">pstS1</name>
    <name evidence="13" type="ORF">IBLFYP30_01006</name>
    <name evidence="12" type="ORF">LIP50_11820</name>
</gene>
<dbReference type="GO" id="GO:0042301">
    <property type="term" value="F:phosphate ion binding"/>
    <property type="evidence" value="ECO:0007669"/>
    <property type="project" value="UniProtKB-UniRule"/>
</dbReference>
<comment type="subunit">
    <text evidence="4 10">The complex is composed of two ATP-binding proteins (PstB), two transmembrane proteins (PstC and PstA) and a solute-binding protein (PstS).</text>
</comment>
<dbReference type="Proteomes" id="UP001299409">
    <property type="component" value="Unassembled WGS sequence"/>
</dbReference>
<proteinExistence type="inferred from homology"/>
<dbReference type="RefSeq" id="WP_022071655.1">
    <property type="nucleotide sequence ID" value="NZ_BAABXU010000001.1"/>
</dbReference>
<protein>
    <recommendedName>
        <fullName evidence="10">Phosphate-binding protein</fullName>
    </recommendedName>
</protein>
<evidence type="ECO:0000256" key="1">
    <source>
        <dbReference type="ARBA" id="ARBA00002841"/>
    </source>
</evidence>
<comment type="function">
    <text evidence="10">Involved in the system for phosphate transport across the cytoplasmic membrane.</text>
</comment>
<evidence type="ECO:0000256" key="10">
    <source>
        <dbReference type="RuleBase" id="RU367119"/>
    </source>
</evidence>
<keyword evidence="5 10" id="KW-0813">Transport</keyword>
<evidence type="ECO:0000256" key="3">
    <source>
        <dbReference type="ARBA" id="ARBA00008725"/>
    </source>
</evidence>
<dbReference type="EMBL" id="JAJBMB010000013">
    <property type="protein sequence ID" value="MCB5446892.1"/>
    <property type="molecule type" value="Genomic_DNA"/>
</dbReference>
<dbReference type="SUPFAM" id="SSF53850">
    <property type="entry name" value="Periplasmic binding protein-like II"/>
    <property type="match status" value="1"/>
</dbReference>
<feature type="domain" description="PBP" evidence="11">
    <location>
        <begin position="35"/>
        <end position="265"/>
    </location>
</feature>
<keyword evidence="10" id="KW-0472">Membrane</keyword>
<evidence type="ECO:0000256" key="8">
    <source>
        <dbReference type="ARBA" id="ARBA00023139"/>
    </source>
</evidence>
<name>A0A6N2Z2Z9_9FIRM</name>
<keyword evidence="14" id="KW-1185">Reference proteome</keyword>
<evidence type="ECO:0000256" key="7">
    <source>
        <dbReference type="ARBA" id="ARBA00022729"/>
    </source>
</evidence>
<dbReference type="Pfam" id="PF12849">
    <property type="entry name" value="PBP_like_2"/>
    <property type="match status" value="1"/>
</dbReference>
<evidence type="ECO:0000256" key="2">
    <source>
        <dbReference type="ARBA" id="ARBA00004193"/>
    </source>
</evidence>
<dbReference type="PANTHER" id="PTHR30570:SF1">
    <property type="entry name" value="PHOSPHATE-BINDING PROTEIN PSTS"/>
    <property type="match status" value="1"/>
</dbReference>
<dbReference type="CDD" id="cd13653">
    <property type="entry name" value="PBP2_phosphate_like_1"/>
    <property type="match status" value="1"/>
</dbReference>
<sequence length="281" mass="29714">MFNKKRLVAILTGTLLVGSLVGCSAGGASNSGSGSSDSSKITISGSTSVGPTMEILAEDYQKANKGTTIEVQQVGSSAGITNTIDGTSQIGMSSRDLKDEEKSELKEYQIAIDGIAVITNSANKVKDLTLDQVKDIYTGKITNWKEVGGNDADIVVVSREDGSGTRDGFQEIVGFESGDLTSNAQISDGSGNIKTTVQGNENAIGYISFGYLDDSINSVKIGGVEPKEENVYNKKYPISRPFLLVTKGDATGDAKSFIDYVLSDEGQKTIEKEGFMSVNQK</sequence>
<dbReference type="PROSITE" id="PS51257">
    <property type="entry name" value="PROKAR_LIPOPROTEIN"/>
    <property type="match status" value="1"/>
</dbReference>
<feature type="signal peptide" evidence="10">
    <location>
        <begin position="1"/>
        <end position="24"/>
    </location>
</feature>
<evidence type="ECO:0000259" key="11">
    <source>
        <dbReference type="Pfam" id="PF12849"/>
    </source>
</evidence>
<dbReference type="NCBIfam" id="TIGR02136">
    <property type="entry name" value="ptsS_2"/>
    <property type="match status" value="1"/>
</dbReference>
<dbReference type="Gene3D" id="3.40.190.10">
    <property type="entry name" value="Periplasmic binding protein-like II"/>
    <property type="match status" value="2"/>
</dbReference>
<dbReference type="InterPro" id="IPR024370">
    <property type="entry name" value="PBP_domain"/>
</dbReference>
<comment type="subcellular location">
    <subcellularLocation>
        <location evidence="2 10">Cell membrane</location>
        <topology evidence="2 10">Lipid-anchor</topology>
    </subcellularLocation>
</comment>
<dbReference type="InterPro" id="IPR011862">
    <property type="entry name" value="Phos-bd"/>
</dbReference>
<organism evidence="13">
    <name type="scientific">Intestinibacter bartlettii</name>
    <dbReference type="NCBI Taxonomy" id="261299"/>
    <lineage>
        <taxon>Bacteria</taxon>
        <taxon>Bacillati</taxon>
        <taxon>Bacillota</taxon>
        <taxon>Clostridia</taxon>
        <taxon>Peptostreptococcales</taxon>
        <taxon>Peptostreptococcaceae</taxon>
        <taxon>Intestinibacter</taxon>
    </lineage>
</organism>
<dbReference type="AlphaFoldDB" id="A0A6N2Z2Z9"/>
<reference evidence="12 14" key="2">
    <citation type="submission" date="2021-10" db="EMBL/GenBank/DDBJ databases">
        <title>Collection of gut derived symbiotic bacterial strains cultured from healthy donors.</title>
        <authorList>
            <person name="Lin H."/>
            <person name="Littmann E."/>
            <person name="Claire K."/>
            <person name="Pamer E."/>
        </authorList>
    </citation>
    <scope>NUCLEOTIDE SEQUENCE [LARGE SCALE GENOMIC DNA]</scope>
    <source>
        <strain evidence="12 14">MSK.17.68</strain>
    </source>
</reference>
<dbReference type="EMBL" id="CACRUE010000006">
    <property type="protein sequence ID" value="VYT72270.1"/>
    <property type="molecule type" value="Genomic_DNA"/>
</dbReference>
<reference evidence="13" key="1">
    <citation type="submission" date="2019-11" db="EMBL/GenBank/DDBJ databases">
        <authorList>
            <person name="Feng L."/>
        </authorList>
    </citation>
    <scope>NUCLEOTIDE SEQUENCE</scope>
    <source>
        <strain evidence="13">IbartlettiiLFYP30</strain>
    </source>
</reference>
<comment type="similarity">
    <text evidence="3 10">Belongs to the PstS family.</text>
</comment>
<accession>A0A6N2Z2Z9</accession>
<keyword evidence="8 10" id="KW-0564">Palmitate</keyword>
<keyword evidence="10" id="KW-1003">Cell membrane</keyword>
<dbReference type="GO" id="GO:0006817">
    <property type="term" value="P:phosphate ion transport"/>
    <property type="evidence" value="ECO:0007669"/>
    <property type="project" value="UniProtKB-UniRule"/>
</dbReference>
<evidence type="ECO:0000313" key="13">
    <source>
        <dbReference type="EMBL" id="VYT72270.1"/>
    </source>
</evidence>
<dbReference type="InterPro" id="IPR050811">
    <property type="entry name" value="Phosphate_ABC_transporter"/>
</dbReference>
<dbReference type="PANTHER" id="PTHR30570">
    <property type="entry name" value="PERIPLASMIC PHOSPHATE BINDING COMPONENT OF PHOSPHATE ABC TRANSPORTER"/>
    <property type="match status" value="1"/>
</dbReference>
<evidence type="ECO:0000313" key="12">
    <source>
        <dbReference type="EMBL" id="MCB5446892.1"/>
    </source>
</evidence>
<evidence type="ECO:0000256" key="6">
    <source>
        <dbReference type="ARBA" id="ARBA00022592"/>
    </source>
</evidence>